<feature type="transmembrane region" description="Helical" evidence="1">
    <location>
        <begin position="12"/>
        <end position="38"/>
    </location>
</feature>
<gene>
    <name evidence="2" type="ORF">H9747_09925</name>
</gene>
<evidence type="ECO:0000256" key="1">
    <source>
        <dbReference type="SAM" id="Phobius"/>
    </source>
</evidence>
<comment type="caution">
    <text evidence="2">The sequence shown here is derived from an EMBL/GenBank/DDBJ whole genome shotgun (WGS) entry which is preliminary data.</text>
</comment>
<dbReference type="Pfam" id="PF11188">
    <property type="entry name" value="DUF2975"/>
    <property type="match status" value="1"/>
</dbReference>
<reference evidence="2" key="2">
    <citation type="submission" date="2021-04" db="EMBL/GenBank/DDBJ databases">
        <authorList>
            <person name="Gilroy R."/>
        </authorList>
    </citation>
    <scope>NUCLEOTIDE SEQUENCE</scope>
    <source>
        <strain evidence="2">CHK195-9823</strain>
    </source>
</reference>
<dbReference type="AlphaFoldDB" id="A0A9D1PEX1"/>
<dbReference type="InterPro" id="IPR021354">
    <property type="entry name" value="DUF2975"/>
</dbReference>
<keyword evidence="1" id="KW-0812">Transmembrane</keyword>
<proteinExistence type="predicted"/>
<dbReference type="EMBL" id="DXIQ01000063">
    <property type="protein sequence ID" value="HIV39294.1"/>
    <property type="molecule type" value="Genomic_DNA"/>
</dbReference>
<name>A0A9D1PEX1_9FIRM</name>
<reference evidence="2" key="1">
    <citation type="journal article" date="2021" name="PeerJ">
        <title>Extensive microbial diversity within the chicken gut microbiome revealed by metagenomics and culture.</title>
        <authorList>
            <person name="Gilroy R."/>
            <person name="Ravi A."/>
            <person name="Getino M."/>
            <person name="Pursley I."/>
            <person name="Horton D.L."/>
            <person name="Alikhan N.F."/>
            <person name="Baker D."/>
            <person name="Gharbi K."/>
            <person name="Hall N."/>
            <person name="Watson M."/>
            <person name="Adriaenssens E.M."/>
            <person name="Foster-Nyarko E."/>
            <person name="Jarju S."/>
            <person name="Secka A."/>
            <person name="Antonio M."/>
            <person name="Oren A."/>
            <person name="Chaudhuri R.R."/>
            <person name="La Ragione R."/>
            <person name="Hildebrand F."/>
            <person name="Pallen M.J."/>
        </authorList>
    </citation>
    <scope>NUCLEOTIDE SEQUENCE</scope>
    <source>
        <strain evidence="2">CHK195-9823</strain>
    </source>
</reference>
<evidence type="ECO:0000313" key="3">
    <source>
        <dbReference type="Proteomes" id="UP000886814"/>
    </source>
</evidence>
<sequence>MKWNDDKSLFLTRIFVWLSAAALAALCVSAPWIFSWFIRERMILSADTRIYFLATTYTTAIPAAAALYMMNRLLANIKREEVFTEKNTGYLRGMSWCCLAAGLIFLISSFYYPAFFALCAAAVFMALILRVIKNVFAQAEEIKKENDYTI</sequence>
<feature type="transmembrane region" description="Helical" evidence="1">
    <location>
        <begin position="50"/>
        <end position="69"/>
    </location>
</feature>
<accession>A0A9D1PEX1</accession>
<evidence type="ECO:0000313" key="2">
    <source>
        <dbReference type="EMBL" id="HIV39294.1"/>
    </source>
</evidence>
<protein>
    <submittedName>
        <fullName evidence="2">DUF2975 domain-containing protein</fullName>
    </submittedName>
</protein>
<keyword evidence="1" id="KW-0472">Membrane</keyword>
<organism evidence="2 3">
    <name type="scientific">Candidatus Blautia stercorigallinarum</name>
    <dbReference type="NCBI Taxonomy" id="2838501"/>
    <lineage>
        <taxon>Bacteria</taxon>
        <taxon>Bacillati</taxon>
        <taxon>Bacillota</taxon>
        <taxon>Clostridia</taxon>
        <taxon>Lachnospirales</taxon>
        <taxon>Lachnospiraceae</taxon>
        <taxon>Blautia</taxon>
    </lineage>
</organism>
<feature type="transmembrane region" description="Helical" evidence="1">
    <location>
        <begin position="114"/>
        <end position="132"/>
    </location>
</feature>
<keyword evidence="1" id="KW-1133">Transmembrane helix</keyword>
<dbReference type="Proteomes" id="UP000886814">
    <property type="component" value="Unassembled WGS sequence"/>
</dbReference>